<dbReference type="NCBIfam" id="TIGR00536">
    <property type="entry name" value="hemK_fam"/>
    <property type="match status" value="1"/>
</dbReference>
<dbReference type="EMBL" id="UINC01001229">
    <property type="protein sequence ID" value="SUZ75000.1"/>
    <property type="molecule type" value="Genomic_DNA"/>
</dbReference>
<dbReference type="PROSITE" id="PS00092">
    <property type="entry name" value="N6_MTASE"/>
    <property type="match status" value="1"/>
</dbReference>
<dbReference type="Pfam" id="PF05175">
    <property type="entry name" value="MTS"/>
    <property type="match status" value="1"/>
</dbReference>
<dbReference type="EC" id="2.1.1.297" evidence="1"/>
<evidence type="ECO:0000313" key="8">
    <source>
        <dbReference type="EMBL" id="SUZ75000.1"/>
    </source>
</evidence>
<dbReference type="Gene3D" id="1.10.8.10">
    <property type="entry name" value="DNA helicase RuvA subunit, C-terminal domain"/>
    <property type="match status" value="1"/>
</dbReference>
<evidence type="ECO:0000259" key="7">
    <source>
        <dbReference type="Pfam" id="PF17827"/>
    </source>
</evidence>
<feature type="domain" description="Release factor glutamine methyltransferase N-terminal" evidence="7">
    <location>
        <begin position="10"/>
        <end position="64"/>
    </location>
</feature>
<evidence type="ECO:0000259" key="6">
    <source>
        <dbReference type="Pfam" id="PF05175"/>
    </source>
</evidence>
<evidence type="ECO:0000256" key="2">
    <source>
        <dbReference type="ARBA" id="ARBA00022603"/>
    </source>
</evidence>
<dbReference type="GO" id="GO:0032259">
    <property type="term" value="P:methylation"/>
    <property type="evidence" value="ECO:0007669"/>
    <property type="project" value="UniProtKB-KW"/>
</dbReference>
<proteinExistence type="inferred from homology"/>
<sequence>MEHAGIETCNAGIDAEALARHALGWNRAHYFSHRHNVPHLSFDSCFENLIARRERREPLAFITGTREFWSLQFDVSEAVLIPRPETEIIVRTVLDTIPDRTASLRIVDVGTGSGCLAVSLATEFPNAQILATDVSSAAIEIAKRNVAKNDLADRIECRHTSFLAGVEESIEVVVSNPPYIPTSHLTDLQSEIRNYEPEVALNGGMDGLEGFRALLAQSEIKLARQGWLFFEFGFGQLNGVKALTKEHENLELVNVVHDLQKLPRVAVLRRR</sequence>
<dbReference type="InterPro" id="IPR002052">
    <property type="entry name" value="DNA_methylase_N6_adenine_CS"/>
</dbReference>
<accession>A0A381Q7G2</accession>
<dbReference type="InterPro" id="IPR040758">
    <property type="entry name" value="PrmC_N"/>
</dbReference>
<dbReference type="AlphaFoldDB" id="A0A381Q7G2"/>
<evidence type="ECO:0000256" key="1">
    <source>
        <dbReference type="ARBA" id="ARBA00012771"/>
    </source>
</evidence>
<evidence type="ECO:0000256" key="4">
    <source>
        <dbReference type="ARBA" id="ARBA00022691"/>
    </source>
</evidence>
<comment type="catalytic activity">
    <reaction evidence="5">
        <text>L-glutaminyl-[peptide chain release factor] + S-adenosyl-L-methionine = N(5)-methyl-L-glutaminyl-[peptide chain release factor] + S-adenosyl-L-homocysteine + H(+)</text>
        <dbReference type="Rhea" id="RHEA:42896"/>
        <dbReference type="Rhea" id="RHEA-COMP:10271"/>
        <dbReference type="Rhea" id="RHEA-COMP:10272"/>
        <dbReference type="ChEBI" id="CHEBI:15378"/>
        <dbReference type="ChEBI" id="CHEBI:30011"/>
        <dbReference type="ChEBI" id="CHEBI:57856"/>
        <dbReference type="ChEBI" id="CHEBI:59789"/>
        <dbReference type="ChEBI" id="CHEBI:61891"/>
        <dbReference type="EC" id="2.1.1.297"/>
    </reaction>
</comment>
<evidence type="ECO:0000256" key="5">
    <source>
        <dbReference type="ARBA" id="ARBA00048391"/>
    </source>
</evidence>
<keyword evidence="4" id="KW-0949">S-adenosyl-L-methionine</keyword>
<dbReference type="InterPro" id="IPR004556">
    <property type="entry name" value="HemK-like"/>
</dbReference>
<dbReference type="PANTHER" id="PTHR18895">
    <property type="entry name" value="HEMK METHYLTRANSFERASE"/>
    <property type="match status" value="1"/>
</dbReference>
<dbReference type="GO" id="GO:0102559">
    <property type="term" value="F:peptide chain release factor N(5)-glutamine methyltransferase activity"/>
    <property type="evidence" value="ECO:0007669"/>
    <property type="project" value="UniProtKB-EC"/>
</dbReference>
<dbReference type="InterPro" id="IPR050320">
    <property type="entry name" value="N5-glutamine_MTase"/>
</dbReference>
<dbReference type="InterPro" id="IPR019874">
    <property type="entry name" value="RF_methyltr_PrmC"/>
</dbReference>
<dbReference type="CDD" id="cd02440">
    <property type="entry name" value="AdoMet_MTases"/>
    <property type="match status" value="1"/>
</dbReference>
<dbReference type="Pfam" id="PF17827">
    <property type="entry name" value="PrmC_N"/>
    <property type="match status" value="1"/>
</dbReference>
<dbReference type="HAMAP" id="MF_02126">
    <property type="entry name" value="RF_methyltr_PrmC"/>
    <property type="match status" value="1"/>
</dbReference>
<dbReference type="InterPro" id="IPR029063">
    <property type="entry name" value="SAM-dependent_MTases_sf"/>
</dbReference>
<feature type="domain" description="Methyltransferase small" evidence="6">
    <location>
        <begin position="93"/>
        <end position="180"/>
    </location>
</feature>
<dbReference type="GO" id="GO:0003676">
    <property type="term" value="F:nucleic acid binding"/>
    <property type="evidence" value="ECO:0007669"/>
    <property type="project" value="InterPro"/>
</dbReference>
<dbReference type="Gene3D" id="3.40.50.150">
    <property type="entry name" value="Vaccinia Virus protein VP39"/>
    <property type="match status" value="1"/>
</dbReference>
<dbReference type="SUPFAM" id="SSF53335">
    <property type="entry name" value="S-adenosyl-L-methionine-dependent methyltransferases"/>
    <property type="match status" value="1"/>
</dbReference>
<keyword evidence="3" id="KW-0808">Transferase</keyword>
<evidence type="ECO:0000256" key="3">
    <source>
        <dbReference type="ARBA" id="ARBA00022679"/>
    </source>
</evidence>
<keyword evidence="2" id="KW-0489">Methyltransferase</keyword>
<dbReference type="PANTHER" id="PTHR18895:SF74">
    <property type="entry name" value="MTRF1L RELEASE FACTOR GLUTAMINE METHYLTRANSFERASE"/>
    <property type="match status" value="1"/>
</dbReference>
<protein>
    <recommendedName>
        <fullName evidence="1">peptide chain release factor N(5)-glutamine methyltransferase</fullName>
        <ecNumber evidence="1">2.1.1.297</ecNumber>
    </recommendedName>
</protein>
<dbReference type="NCBIfam" id="TIGR03534">
    <property type="entry name" value="RF_mod_PrmC"/>
    <property type="match status" value="1"/>
</dbReference>
<gene>
    <name evidence="8" type="ORF">METZ01_LOCUS27854</name>
</gene>
<reference evidence="8" key="1">
    <citation type="submission" date="2018-05" db="EMBL/GenBank/DDBJ databases">
        <authorList>
            <person name="Lanie J.A."/>
            <person name="Ng W.-L."/>
            <person name="Kazmierczak K.M."/>
            <person name="Andrzejewski T.M."/>
            <person name="Davidsen T.M."/>
            <person name="Wayne K.J."/>
            <person name="Tettelin H."/>
            <person name="Glass J.I."/>
            <person name="Rusch D."/>
            <person name="Podicherti R."/>
            <person name="Tsui H.-C.T."/>
            <person name="Winkler M.E."/>
        </authorList>
    </citation>
    <scope>NUCLEOTIDE SEQUENCE</scope>
</reference>
<organism evidence="8">
    <name type="scientific">marine metagenome</name>
    <dbReference type="NCBI Taxonomy" id="408172"/>
    <lineage>
        <taxon>unclassified sequences</taxon>
        <taxon>metagenomes</taxon>
        <taxon>ecological metagenomes</taxon>
    </lineage>
</organism>
<name>A0A381Q7G2_9ZZZZ</name>
<dbReference type="InterPro" id="IPR007848">
    <property type="entry name" value="Small_mtfrase_dom"/>
</dbReference>